<sequence>MKATFQNLVQKIQQQAGIALLMAAIKRFSALEHKAHAAALTYTTLFALVPLLTVTYSVLSMIPSLQDNRSDIEQLMIGNLVPSSGDVLMGYLHQFSQQAQKLTVVGIILLAVTAFMMLRSIENTFNQVWLLKRGRKGLSSFLLYWGILSLGPLMLSAGIAASSYFASLSLWQEDWVPTYGTMALGLLIPYTTSFFAFTLIYWAVPNCNVPLKHAAIGGSLVALFFEIGQEIFAEVTTLFPSYQLIYGAFAAVPLFLMWLYLSWLLILFGAEIVYQLGAGRLNEQDELANVDHTLALHLLSMLHAQQVKGEGLSLIDFKQSISHNKAKRTGYGSLRKTLTYLEKLKLIIIKENEHYFLIRDLNQYTLYDYLKHIAPKKWLDLVNSDLFQNAANLDVVGSNGRGLTSAGLIELKQTLIHEQSELKKGMSIGLDIYLSSKINSTVNSTVAIDNDIVHESKNVQDSNDESKK</sequence>
<evidence type="ECO:0000256" key="5">
    <source>
        <dbReference type="ARBA" id="ARBA00022989"/>
    </source>
</evidence>
<feature type="transmembrane region" description="Helical" evidence="7">
    <location>
        <begin position="244"/>
        <end position="270"/>
    </location>
</feature>
<dbReference type="KEGG" id="oai:OLEAN_C14360"/>
<dbReference type="HOGENOM" id="CLU_032288_1_0_6"/>
<feature type="transmembrane region" description="Helical" evidence="7">
    <location>
        <begin position="214"/>
        <end position="232"/>
    </location>
</feature>
<dbReference type="NCBIfam" id="TIGR00765">
    <property type="entry name" value="yihY_not_rbn"/>
    <property type="match status" value="1"/>
</dbReference>
<proteinExistence type="inferred from homology"/>
<dbReference type="PATRIC" id="fig|698738.3.peg.1486"/>
<dbReference type="PANTHER" id="PTHR30213:SF0">
    <property type="entry name" value="UPF0761 MEMBRANE PROTEIN YIHY"/>
    <property type="match status" value="1"/>
</dbReference>
<evidence type="ECO:0000256" key="4">
    <source>
        <dbReference type="ARBA" id="ARBA00022692"/>
    </source>
</evidence>
<dbReference type="Pfam" id="PF03631">
    <property type="entry name" value="Virul_fac_BrkB"/>
    <property type="match status" value="1"/>
</dbReference>
<keyword evidence="6 7" id="KW-0472">Membrane</keyword>
<keyword evidence="4 7" id="KW-0812">Transmembrane</keyword>
<dbReference type="HAMAP" id="MF_00672">
    <property type="entry name" value="UPF0761"/>
    <property type="match status" value="1"/>
</dbReference>
<evidence type="ECO:0000313" key="9">
    <source>
        <dbReference type="Proteomes" id="UP000032749"/>
    </source>
</evidence>
<dbReference type="AlphaFoldDB" id="R4YLN1"/>
<name>R4YLN1_OLEAN</name>
<dbReference type="EMBL" id="FO203512">
    <property type="protein sequence ID" value="CCK75612.1"/>
    <property type="molecule type" value="Genomic_DNA"/>
</dbReference>
<evidence type="ECO:0000313" key="8">
    <source>
        <dbReference type="EMBL" id="CCK75612.1"/>
    </source>
</evidence>
<dbReference type="STRING" id="698738.OLEAN_C14360"/>
<comment type="similarity">
    <text evidence="7">Belongs to the UPF0761 family.</text>
</comment>
<protein>
    <recommendedName>
        <fullName evidence="7">UPF0761 membrane protein OLEAN_C14360</fullName>
    </recommendedName>
</protein>
<feature type="transmembrane region" description="Helical" evidence="7">
    <location>
        <begin position="178"/>
        <end position="202"/>
    </location>
</feature>
<dbReference type="PANTHER" id="PTHR30213">
    <property type="entry name" value="INNER MEMBRANE PROTEIN YHJD"/>
    <property type="match status" value="1"/>
</dbReference>
<accession>R4YLN1</accession>
<comment type="subcellular location">
    <subcellularLocation>
        <location evidence="1 7">Cell membrane</location>
        <topology evidence="1 7">Multi-pass membrane protein</topology>
    </subcellularLocation>
</comment>
<evidence type="ECO:0000256" key="7">
    <source>
        <dbReference type="HAMAP-Rule" id="MF_00672"/>
    </source>
</evidence>
<feature type="transmembrane region" description="Helical" evidence="7">
    <location>
        <begin position="142"/>
        <end position="166"/>
    </location>
</feature>
<dbReference type="InterPro" id="IPR017039">
    <property type="entry name" value="Virul_fac_BrkB"/>
</dbReference>
<feature type="transmembrane region" description="Helical" evidence="7">
    <location>
        <begin position="37"/>
        <end position="59"/>
    </location>
</feature>
<dbReference type="Proteomes" id="UP000032749">
    <property type="component" value="Chromosome"/>
</dbReference>
<gene>
    <name evidence="8" type="primary">rbn</name>
    <name evidence="8" type="ORF">OLEAN_C14360</name>
</gene>
<evidence type="ECO:0000256" key="1">
    <source>
        <dbReference type="ARBA" id="ARBA00004651"/>
    </source>
</evidence>
<keyword evidence="9" id="KW-1185">Reference proteome</keyword>
<keyword evidence="5 7" id="KW-1133">Transmembrane helix</keyword>
<dbReference type="OrthoDB" id="9808671at2"/>
<reference evidence="8 9" key="1">
    <citation type="journal article" date="2013" name="Nat. Commun.">
        <title>Genome sequence and functional genomic analysis of the oil-degrading bacterium Oleispira antarctica.</title>
        <authorList>
            <person name="Kube M."/>
            <person name="Chernikova T.N."/>
            <person name="Al-Ramahi Y."/>
            <person name="Beloqui A."/>
            <person name="Lopez-Cortez N."/>
            <person name="Guazzaroni M.E."/>
            <person name="Heipieper H.J."/>
            <person name="Klages S."/>
            <person name="Kotsyurbenko O.R."/>
            <person name="Langer I."/>
            <person name="Nechitaylo T.Y."/>
            <person name="Lunsdorf H."/>
            <person name="Fernandez M."/>
            <person name="Juarez S."/>
            <person name="Ciordia S."/>
            <person name="Singer A."/>
            <person name="Kagan O."/>
            <person name="Egorova O."/>
            <person name="Petit P.A."/>
            <person name="Stogios P."/>
            <person name="Kim Y."/>
            <person name="Tchigvintsev A."/>
            <person name="Flick R."/>
            <person name="Denaro R."/>
            <person name="Genovese M."/>
            <person name="Albar J.P."/>
            <person name="Reva O.N."/>
            <person name="Martinez-Gomariz M."/>
            <person name="Tran H."/>
            <person name="Ferrer M."/>
            <person name="Savchenko A."/>
            <person name="Yakunin A.F."/>
            <person name="Yakimov M.M."/>
            <person name="Golyshina O.V."/>
            <person name="Reinhardt R."/>
            <person name="Golyshin P.N."/>
        </authorList>
    </citation>
    <scope>NUCLEOTIDE SEQUENCE [LARGE SCALE GENOMIC DNA]</scope>
</reference>
<keyword evidence="3" id="KW-0997">Cell inner membrane</keyword>
<evidence type="ECO:0000256" key="2">
    <source>
        <dbReference type="ARBA" id="ARBA00022475"/>
    </source>
</evidence>
<feature type="transmembrane region" description="Helical" evidence="7">
    <location>
        <begin position="102"/>
        <end position="121"/>
    </location>
</feature>
<dbReference type="InterPro" id="IPR023679">
    <property type="entry name" value="UPF0761_bac"/>
</dbReference>
<evidence type="ECO:0000256" key="6">
    <source>
        <dbReference type="ARBA" id="ARBA00023136"/>
    </source>
</evidence>
<organism evidence="8 9">
    <name type="scientific">Oleispira antarctica RB-8</name>
    <dbReference type="NCBI Taxonomy" id="698738"/>
    <lineage>
        <taxon>Bacteria</taxon>
        <taxon>Pseudomonadati</taxon>
        <taxon>Pseudomonadota</taxon>
        <taxon>Gammaproteobacteria</taxon>
        <taxon>Oceanospirillales</taxon>
        <taxon>Oceanospirillaceae</taxon>
        <taxon>Oleispira</taxon>
    </lineage>
</organism>
<dbReference type="GO" id="GO:0005886">
    <property type="term" value="C:plasma membrane"/>
    <property type="evidence" value="ECO:0007669"/>
    <property type="project" value="UniProtKB-SubCell"/>
</dbReference>
<evidence type="ECO:0000256" key="3">
    <source>
        <dbReference type="ARBA" id="ARBA00022519"/>
    </source>
</evidence>
<keyword evidence="2 7" id="KW-1003">Cell membrane</keyword>